<dbReference type="InterPro" id="IPR013518">
    <property type="entry name" value="K_chnl_inward-rec_Kir_cyto"/>
</dbReference>
<proteinExistence type="inferred from homology"/>
<evidence type="ECO:0000256" key="3">
    <source>
        <dbReference type="ARBA" id="ARBA00022882"/>
    </source>
</evidence>
<evidence type="ECO:0000256" key="7">
    <source>
        <dbReference type="RuleBase" id="RU003822"/>
    </source>
</evidence>
<keyword evidence="3 7" id="KW-0851">Voltage-gated channel</keyword>
<feature type="region of interest" description="Disordered" evidence="8">
    <location>
        <begin position="1"/>
        <end position="67"/>
    </location>
</feature>
<protein>
    <submittedName>
        <fullName evidence="10">Uncharacterized protein</fullName>
    </submittedName>
</protein>
<dbReference type="SUPFAM" id="SSF81324">
    <property type="entry name" value="Voltage-gated potassium channels"/>
    <property type="match status" value="1"/>
</dbReference>
<dbReference type="EMBL" id="HBGN01008343">
    <property type="protein sequence ID" value="CAD9319284.1"/>
    <property type="molecule type" value="Transcribed_RNA"/>
</dbReference>
<evidence type="ECO:0000256" key="4">
    <source>
        <dbReference type="ARBA" id="ARBA00022958"/>
    </source>
</evidence>
<dbReference type="GO" id="GO:0005886">
    <property type="term" value="C:plasma membrane"/>
    <property type="evidence" value="ECO:0007669"/>
    <property type="project" value="TreeGrafter"/>
</dbReference>
<evidence type="ECO:0000256" key="8">
    <source>
        <dbReference type="SAM" id="MobiDB-lite"/>
    </source>
</evidence>
<name>A0A7S1YU24_9STRA</name>
<dbReference type="GO" id="GO:0034702">
    <property type="term" value="C:monoatomic ion channel complex"/>
    <property type="evidence" value="ECO:0007669"/>
    <property type="project" value="UniProtKB-KW"/>
</dbReference>
<keyword evidence="7 9" id="KW-0812">Transmembrane</keyword>
<evidence type="ECO:0000313" key="10">
    <source>
        <dbReference type="EMBL" id="CAD9319284.1"/>
    </source>
</evidence>
<reference evidence="10" key="1">
    <citation type="submission" date="2021-01" db="EMBL/GenBank/DDBJ databases">
        <authorList>
            <person name="Corre E."/>
            <person name="Pelletier E."/>
            <person name="Niang G."/>
            <person name="Scheremetjew M."/>
            <person name="Finn R."/>
            <person name="Kale V."/>
            <person name="Holt S."/>
            <person name="Cochrane G."/>
            <person name="Meng A."/>
            <person name="Brown T."/>
            <person name="Cohen L."/>
        </authorList>
    </citation>
    <scope>NUCLEOTIDE SEQUENCE</scope>
    <source>
        <strain evidence="10">Pop2</strain>
    </source>
</reference>
<dbReference type="Gene3D" id="1.10.287.70">
    <property type="match status" value="1"/>
</dbReference>
<evidence type="ECO:0000256" key="2">
    <source>
        <dbReference type="ARBA" id="ARBA00022538"/>
    </source>
</evidence>
<comment type="similarity">
    <text evidence="7">Belongs to the inward rectifier-type potassium channel (TC 1.A.2.1) family.</text>
</comment>
<dbReference type="InterPro" id="IPR016449">
    <property type="entry name" value="K_chnl_inward-rec_Kir"/>
</dbReference>
<keyword evidence="5 7" id="KW-0406">Ion transport</keyword>
<feature type="transmembrane region" description="Helical" evidence="9">
    <location>
        <begin position="250"/>
        <end position="275"/>
    </location>
</feature>
<sequence>MVLDQEQNQKKEKMTTTLQHKKDDHCQTSGPSVSGTTFPSAGGENTPNQSRPEHTTDNHIPQSVKVTNMEILPSRRKSQSYDDLRFFTKGTTVRSSVASEPNVNPSDLAALTFRRTSFASLKGNPINQSMEFTSNRFIQEDCGGVRELIHSVRQPEECDPMSKRKKWRKYFTKAVENVGEITFRDADASAHSNAPTQYTVTTRYLKTKSTFDKCMRMLCFDRLHSATKKESPLLLAFLEFSFRTTFATLFISQLLIFMTLIVCFAGIIAISGMLYPACIQGGDYENTAFADAFSLSWTTFSTVGYGSTYPSMGPEYSTEGSNSGQCAFIYALTSTEAFVGVLYAGFCGAVIFGKVLRHQSRAQVKFSDVVTIRYGTGVIGTDEDGELAEEVEDAEGNDSICSVGTFTPSVSIHNLRHPFPVLEFRVVNENCGKQDGEIIDANLNVLASFEDRASTFSSLRGKTIDPSKFVPKTMFRQVKIELKAHPFFQRVWYAKHILNGSSPLLTPDARRKIRKNRGFWPVELNNATAVRKSIHFNQLLVNFSGVSNMSTASVYAQKKYSDIDIVVGYQFVRCMYRDDSGAIKVDCDLVNDVIEQAGGGGEPF</sequence>
<dbReference type="PANTHER" id="PTHR11767">
    <property type="entry name" value="INWARD RECTIFIER POTASSIUM CHANNEL"/>
    <property type="match status" value="1"/>
</dbReference>
<dbReference type="GO" id="GO:0005242">
    <property type="term" value="F:inward rectifier potassium channel activity"/>
    <property type="evidence" value="ECO:0007669"/>
    <property type="project" value="InterPro"/>
</dbReference>
<dbReference type="GO" id="GO:0034765">
    <property type="term" value="P:regulation of monoatomic ion transmembrane transport"/>
    <property type="evidence" value="ECO:0007669"/>
    <property type="project" value="TreeGrafter"/>
</dbReference>
<dbReference type="AlphaFoldDB" id="A0A7S1YU24"/>
<evidence type="ECO:0000256" key="5">
    <source>
        <dbReference type="ARBA" id="ARBA00023065"/>
    </source>
</evidence>
<evidence type="ECO:0000256" key="1">
    <source>
        <dbReference type="ARBA" id="ARBA00022448"/>
    </source>
</evidence>
<keyword evidence="6 7" id="KW-0407">Ion channel</keyword>
<feature type="compositionally biased region" description="Basic and acidic residues" evidence="8">
    <location>
        <begin position="7"/>
        <end position="26"/>
    </location>
</feature>
<keyword evidence="1 7" id="KW-0813">Transport</keyword>
<dbReference type="PANTHER" id="PTHR11767:SF102">
    <property type="entry name" value="INWARDLY RECTIFYING POTASSIUM CHANNEL 1, ISOFORM F"/>
    <property type="match status" value="1"/>
</dbReference>
<keyword evidence="4 7" id="KW-0630">Potassium</keyword>
<comment type="subcellular location">
    <subcellularLocation>
        <location evidence="7">Membrane</location>
        <topology evidence="7">Multi-pass membrane protein</topology>
    </subcellularLocation>
</comment>
<keyword evidence="2 7" id="KW-0633">Potassium transport</keyword>
<feature type="transmembrane region" description="Helical" evidence="9">
    <location>
        <begin position="327"/>
        <end position="352"/>
    </location>
</feature>
<dbReference type="InterPro" id="IPR014756">
    <property type="entry name" value="Ig_E-set"/>
</dbReference>
<feature type="compositionally biased region" description="Polar residues" evidence="8">
    <location>
        <begin position="27"/>
        <end position="50"/>
    </location>
</feature>
<evidence type="ECO:0000256" key="6">
    <source>
        <dbReference type="ARBA" id="ARBA00023303"/>
    </source>
</evidence>
<keyword evidence="9" id="KW-0472">Membrane</keyword>
<dbReference type="SUPFAM" id="SSF81296">
    <property type="entry name" value="E set domains"/>
    <property type="match status" value="1"/>
</dbReference>
<gene>
    <name evidence="10" type="ORF">DBRI1063_LOCUS5330</name>
</gene>
<accession>A0A7S1YU24</accession>
<organism evidence="10">
    <name type="scientific">Ditylum brightwellii</name>
    <dbReference type="NCBI Taxonomy" id="49249"/>
    <lineage>
        <taxon>Eukaryota</taxon>
        <taxon>Sar</taxon>
        <taxon>Stramenopiles</taxon>
        <taxon>Ochrophyta</taxon>
        <taxon>Bacillariophyta</taxon>
        <taxon>Mediophyceae</taxon>
        <taxon>Lithodesmiophycidae</taxon>
        <taxon>Lithodesmiales</taxon>
        <taxon>Lithodesmiaceae</taxon>
        <taxon>Ditylum</taxon>
    </lineage>
</organism>
<keyword evidence="9" id="KW-1133">Transmembrane helix</keyword>
<dbReference type="Gene3D" id="2.60.40.1400">
    <property type="entry name" value="G protein-activated inward rectifier potassium channel 1"/>
    <property type="match status" value="1"/>
</dbReference>
<evidence type="ECO:0000256" key="9">
    <source>
        <dbReference type="SAM" id="Phobius"/>
    </source>
</evidence>
<dbReference type="GO" id="GO:1990573">
    <property type="term" value="P:potassium ion import across plasma membrane"/>
    <property type="evidence" value="ECO:0007669"/>
    <property type="project" value="TreeGrafter"/>
</dbReference>